<keyword evidence="2" id="KW-1185">Reference proteome</keyword>
<dbReference type="EMBL" id="CATNWA010018970">
    <property type="protein sequence ID" value="CAI9610532.1"/>
    <property type="molecule type" value="Genomic_DNA"/>
</dbReference>
<reference evidence="1" key="1">
    <citation type="submission" date="2023-05" db="EMBL/GenBank/DDBJ databases">
        <authorList>
            <person name="Stuckert A."/>
        </authorList>
    </citation>
    <scope>NUCLEOTIDE SEQUENCE</scope>
</reference>
<sequence length="46" mass="5202">MGIDWHNRWALTSGSTGGRRCWAALLGTDHQGTNHQCFDDRCRSLL</sequence>
<evidence type="ECO:0000313" key="1">
    <source>
        <dbReference type="EMBL" id="CAI9610532.1"/>
    </source>
</evidence>
<proteinExistence type="predicted"/>
<gene>
    <name evidence="1" type="ORF">SPARVUS_LOCUS14424614</name>
</gene>
<comment type="caution">
    <text evidence="1">The sequence shown here is derived from an EMBL/GenBank/DDBJ whole genome shotgun (WGS) entry which is preliminary data.</text>
</comment>
<protein>
    <submittedName>
        <fullName evidence="1">Uncharacterized protein</fullName>
    </submittedName>
</protein>
<dbReference type="Proteomes" id="UP001162483">
    <property type="component" value="Unassembled WGS sequence"/>
</dbReference>
<evidence type="ECO:0000313" key="2">
    <source>
        <dbReference type="Proteomes" id="UP001162483"/>
    </source>
</evidence>
<accession>A0ABN9GNT5</accession>
<name>A0ABN9GNT5_9NEOB</name>
<organism evidence="1 2">
    <name type="scientific">Staurois parvus</name>
    <dbReference type="NCBI Taxonomy" id="386267"/>
    <lineage>
        <taxon>Eukaryota</taxon>
        <taxon>Metazoa</taxon>
        <taxon>Chordata</taxon>
        <taxon>Craniata</taxon>
        <taxon>Vertebrata</taxon>
        <taxon>Euteleostomi</taxon>
        <taxon>Amphibia</taxon>
        <taxon>Batrachia</taxon>
        <taxon>Anura</taxon>
        <taxon>Neobatrachia</taxon>
        <taxon>Ranoidea</taxon>
        <taxon>Ranidae</taxon>
        <taxon>Staurois</taxon>
    </lineage>
</organism>